<keyword evidence="5" id="KW-1185">Reference proteome</keyword>
<dbReference type="PANTHER" id="PTHR38096">
    <property type="entry name" value="ENTEROBACTIN SYNTHASE COMPONENT D"/>
    <property type="match status" value="1"/>
</dbReference>
<feature type="domain" description="4'-phosphopantetheinyl transferase" evidence="2">
    <location>
        <begin position="71"/>
        <end position="149"/>
    </location>
</feature>
<gene>
    <name evidence="4" type="ORF">WKI68_11995</name>
</gene>
<organism evidence="4 5">
    <name type="scientific">Streptomyces caledonius</name>
    <dbReference type="NCBI Taxonomy" id="3134107"/>
    <lineage>
        <taxon>Bacteria</taxon>
        <taxon>Bacillati</taxon>
        <taxon>Actinomycetota</taxon>
        <taxon>Actinomycetes</taxon>
        <taxon>Kitasatosporales</taxon>
        <taxon>Streptomycetaceae</taxon>
        <taxon>Streptomyces</taxon>
    </lineage>
</organism>
<dbReference type="Pfam" id="PF17837">
    <property type="entry name" value="4PPT_N"/>
    <property type="match status" value="1"/>
</dbReference>
<keyword evidence="1 4" id="KW-0808">Transferase</keyword>
<sequence length="200" mass="21545">MVAQAVESRRREFATVRSCARIAMGRLGFAPAPLLPGLRGAPGWPDGLIGTMTHCTGYRAAAVGRATELLGIGMDAERNEPLPDPGILRHIALPEEQEQLALLASEHPGVCWDRLLFSAKESVYKTWFPLARVFLDFMECRVTLHPRTGTFSAHLLVPGPVVEGVRLSGFTGHWAVRNGLILTAIALTPSGSAGDRVRGA</sequence>
<dbReference type="PRINTS" id="PR01399">
    <property type="entry name" value="ENTSNTHTASED"/>
</dbReference>
<accession>A0ABU8U377</accession>
<evidence type="ECO:0000313" key="5">
    <source>
        <dbReference type="Proteomes" id="UP001382904"/>
    </source>
</evidence>
<dbReference type="PANTHER" id="PTHR38096:SF1">
    <property type="entry name" value="ENTEROBACTIN SYNTHASE COMPONENT D"/>
    <property type="match status" value="1"/>
</dbReference>
<dbReference type="SUPFAM" id="SSF56214">
    <property type="entry name" value="4'-phosphopantetheinyl transferase"/>
    <property type="match status" value="1"/>
</dbReference>
<dbReference type="Proteomes" id="UP001382904">
    <property type="component" value="Unassembled WGS sequence"/>
</dbReference>
<evidence type="ECO:0000313" key="4">
    <source>
        <dbReference type="EMBL" id="MEJ8641991.1"/>
    </source>
</evidence>
<dbReference type="InterPro" id="IPR041354">
    <property type="entry name" value="4PPT_N"/>
</dbReference>
<comment type="caution">
    <text evidence="4">The sequence shown here is derived from an EMBL/GenBank/DDBJ whole genome shotgun (WGS) entry which is preliminary data.</text>
</comment>
<dbReference type="GO" id="GO:0016740">
    <property type="term" value="F:transferase activity"/>
    <property type="evidence" value="ECO:0007669"/>
    <property type="project" value="UniProtKB-KW"/>
</dbReference>
<dbReference type="Pfam" id="PF01648">
    <property type="entry name" value="ACPS"/>
    <property type="match status" value="1"/>
</dbReference>
<dbReference type="InterPro" id="IPR003542">
    <property type="entry name" value="Enbac_synth_compD-like"/>
</dbReference>
<evidence type="ECO:0000259" key="2">
    <source>
        <dbReference type="Pfam" id="PF01648"/>
    </source>
</evidence>
<reference evidence="4 5" key="1">
    <citation type="submission" date="2024-03" db="EMBL/GenBank/DDBJ databases">
        <title>Novel Streptomyces species of biotechnological and ecological value are a feature of Machair soil.</title>
        <authorList>
            <person name="Prole J.R."/>
            <person name="Goodfellow M."/>
            <person name="Allenby N."/>
            <person name="Ward A.C."/>
        </authorList>
    </citation>
    <scope>NUCLEOTIDE SEQUENCE [LARGE SCALE GENOMIC DNA]</scope>
    <source>
        <strain evidence="4 5">MS1.HAVA.3</strain>
    </source>
</reference>
<dbReference type="EMBL" id="JBBKAM010000002">
    <property type="protein sequence ID" value="MEJ8641991.1"/>
    <property type="molecule type" value="Genomic_DNA"/>
</dbReference>
<name>A0ABU8U377_9ACTN</name>
<proteinExistence type="predicted"/>
<feature type="domain" description="4'-phosphopantetheinyl transferase N-terminal" evidence="3">
    <location>
        <begin position="2"/>
        <end position="63"/>
    </location>
</feature>
<dbReference type="InterPro" id="IPR037143">
    <property type="entry name" value="4-PPantetheinyl_Trfase_dom_sf"/>
</dbReference>
<protein>
    <submittedName>
        <fullName evidence="4">4'-phosphopantetheinyl transferase superfamily protein</fullName>
    </submittedName>
</protein>
<evidence type="ECO:0000256" key="1">
    <source>
        <dbReference type="ARBA" id="ARBA00022679"/>
    </source>
</evidence>
<dbReference type="InterPro" id="IPR008278">
    <property type="entry name" value="4-PPantetheinyl_Trfase_dom"/>
</dbReference>
<evidence type="ECO:0000259" key="3">
    <source>
        <dbReference type="Pfam" id="PF17837"/>
    </source>
</evidence>